<reference evidence="2 3" key="1">
    <citation type="journal article" date="2020" name="Int. J. Syst. Evol. Microbiol.">
        <title>Description of Erysipelothrix piscisicarius sp. nov., an emergent fish pathogen, and assessment of virulence using a tiger barb (Puntigrus tetrazona) infection model.</title>
        <authorList>
            <person name="Pomaranski E.K."/>
            <person name="Griffin M.J."/>
            <person name="Camus A.C."/>
            <person name="Armwood A.R."/>
            <person name="Shelley J."/>
            <person name="Waldbieser G.C."/>
            <person name="LaFrentz B.R."/>
            <person name="Garcia J.C."/>
            <person name="Yanong R."/>
            <person name="Soto E."/>
        </authorList>
    </citation>
    <scope>NUCLEOTIDE SEQUENCE [LARGE SCALE GENOMIC DNA]</scope>
    <source>
        <strain evidence="2 3">15TAL0474</strain>
    </source>
</reference>
<protein>
    <submittedName>
        <fullName evidence="2">GTPase RsgA</fullName>
    </submittedName>
</protein>
<gene>
    <name evidence="2" type="primary">rsgA</name>
    <name evidence="2" type="ORF">EEI45_05505</name>
</gene>
<sequence>MENKKCVGCGSVLQTEDAMGRGYAKSIENDYCQSCFRLKHYRDFKRVKADVNDGTTLEFIERFDGHILWVLDIMHLNQSMHTGLLRALRNKSVVLVVNKRDLLPKSVSNNKLTNAIMRALKNEDVSLMDVVYVSALKKNTLEALTPYLEDAPCAFVGCVNAGKSSLLNALMGKNDLSVSPVASTTADVLHIETEHYDVYDTPGLSNETELLSKFTDENLVMLAPQKTLKPAVYQLYEKQTILLGNLGAITVTPKSHVHVVSYLPFELKRIKPERLEANFELDHDFMIQNPSYRKKKWPVTDKHIDIEIFDVGFISIQGELKELETRFDKEAEVVIRKAII</sequence>
<dbReference type="Pfam" id="PF03193">
    <property type="entry name" value="RsgA_GTPase"/>
    <property type="match status" value="1"/>
</dbReference>
<dbReference type="AlphaFoldDB" id="A0A3S8RN89"/>
<organism evidence="2 3">
    <name type="scientific">Erysipelothrix piscisicarius</name>
    <dbReference type="NCBI Taxonomy" id="2485784"/>
    <lineage>
        <taxon>Bacteria</taxon>
        <taxon>Bacillati</taxon>
        <taxon>Bacillota</taxon>
        <taxon>Erysipelotrichia</taxon>
        <taxon>Erysipelotrichales</taxon>
        <taxon>Erysipelotrichaceae</taxon>
        <taxon>Erysipelothrix</taxon>
    </lineage>
</organism>
<dbReference type="InterPro" id="IPR050896">
    <property type="entry name" value="Mito_lipid_metab_GTPase"/>
</dbReference>
<feature type="domain" description="EngC GTPase" evidence="1">
    <location>
        <begin position="91"/>
        <end position="206"/>
    </location>
</feature>
<dbReference type="SUPFAM" id="SSF52540">
    <property type="entry name" value="P-loop containing nucleoside triphosphate hydrolases"/>
    <property type="match status" value="1"/>
</dbReference>
<dbReference type="PANTHER" id="PTHR46434:SF1">
    <property type="entry name" value="GENETIC INTERACTOR OF PROHIBITINS 3, MITOCHONDRIAL"/>
    <property type="match status" value="1"/>
</dbReference>
<dbReference type="PANTHER" id="PTHR46434">
    <property type="entry name" value="GENETIC INTERACTOR OF PROHIBITINS 3, MITOCHONDRIAL"/>
    <property type="match status" value="1"/>
</dbReference>
<proteinExistence type="predicted"/>
<name>A0A3S8RN89_9FIRM</name>
<evidence type="ECO:0000313" key="3">
    <source>
        <dbReference type="Proteomes" id="UP000278804"/>
    </source>
</evidence>
<dbReference type="RefSeq" id="WP_125164451.1">
    <property type="nucleotide sequence ID" value="NZ_CP034234.1"/>
</dbReference>
<dbReference type="InterPro" id="IPR010914">
    <property type="entry name" value="RsgA_GTPase_dom"/>
</dbReference>
<dbReference type="Proteomes" id="UP000278804">
    <property type="component" value="Chromosome"/>
</dbReference>
<accession>A0A3S8RN89</accession>
<evidence type="ECO:0000313" key="2">
    <source>
        <dbReference type="EMBL" id="AZK44273.1"/>
    </source>
</evidence>
<dbReference type="Gene3D" id="3.40.50.300">
    <property type="entry name" value="P-loop containing nucleotide triphosphate hydrolases"/>
    <property type="match status" value="1"/>
</dbReference>
<evidence type="ECO:0000259" key="1">
    <source>
        <dbReference type="Pfam" id="PF03193"/>
    </source>
</evidence>
<keyword evidence="3" id="KW-1185">Reference proteome</keyword>
<dbReference type="EMBL" id="CP034234">
    <property type="protein sequence ID" value="AZK44273.1"/>
    <property type="molecule type" value="Genomic_DNA"/>
</dbReference>
<dbReference type="GO" id="GO:0005525">
    <property type="term" value="F:GTP binding"/>
    <property type="evidence" value="ECO:0007669"/>
    <property type="project" value="InterPro"/>
</dbReference>
<dbReference type="InterPro" id="IPR027417">
    <property type="entry name" value="P-loop_NTPase"/>
</dbReference>
<dbReference type="KEGG" id="eri:EEI45_05505"/>
<dbReference type="GO" id="GO:0003924">
    <property type="term" value="F:GTPase activity"/>
    <property type="evidence" value="ECO:0007669"/>
    <property type="project" value="InterPro"/>
</dbReference>